<dbReference type="InterPro" id="IPR032623">
    <property type="entry name" value="FecR_N"/>
</dbReference>
<dbReference type="AlphaFoldDB" id="A0A918Q471"/>
<dbReference type="Pfam" id="PF04773">
    <property type="entry name" value="FecR"/>
    <property type="match status" value="1"/>
</dbReference>
<dbReference type="InterPro" id="IPR006860">
    <property type="entry name" value="FecR"/>
</dbReference>
<dbReference type="PANTHER" id="PTHR30273:SF2">
    <property type="entry name" value="PROTEIN FECR"/>
    <property type="match status" value="1"/>
</dbReference>
<organism evidence="3 4">
    <name type="scientific">Asticcacaulis endophyticus</name>
    <dbReference type="NCBI Taxonomy" id="1395890"/>
    <lineage>
        <taxon>Bacteria</taxon>
        <taxon>Pseudomonadati</taxon>
        <taxon>Pseudomonadota</taxon>
        <taxon>Alphaproteobacteria</taxon>
        <taxon>Caulobacterales</taxon>
        <taxon>Caulobacteraceae</taxon>
        <taxon>Asticcacaulis</taxon>
    </lineage>
</organism>
<dbReference type="Gene3D" id="2.60.120.1440">
    <property type="match status" value="1"/>
</dbReference>
<dbReference type="RefSeq" id="WP_189486187.1">
    <property type="nucleotide sequence ID" value="NZ_BMZB01000002.1"/>
</dbReference>
<dbReference type="Pfam" id="PF16220">
    <property type="entry name" value="DUF4880"/>
    <property type="match status" value="1"/>
</dbReference>
<evidence type="ECO:0000313" key="4">
    <source>
        <dbReference type="Proteomes" id="UP000662572"/>
    </source>
</evidence>
<sequence length="309" mass="33226">MTPSIHETDPLDRLDPVRLAATRWFVALRDENADEALIAEFEVWCAADPCNVQTYDRIEKLWGASDGLAALNGTTHRRGLIGGAAGALAVLAGGRLLMQAHPFADYRAGTGQLRTAMLPDGSRVEMASQSALSVSFSPDRRRVKLLSGEAWFKVARDPSRPFEVAAAGGRITALGTAFAVATDDTSTQVTVTEHAVRVVLAGQAVRLEDGYSLRYAKARIGPTLTADENALAWRTGRLVFVSRPLSEVVRVLDRWAGGRTIIADKALAAREVTLMVSVANAGDGVARLAESLPVRVRRITPLMTVISKI</sequence>
<protein>
    <submittedName>
        <fullName evidence="3">Iron dicitrate transporter FecR</fullName>
    </submittedName>
</protein>
<dbReference type="PANTHER" id="PTHR30273">
    <property type="entry name" value="PERIPLASMIC SIGNAL SENSOR AND SIGMA FACTOR ACTIVATOR FECR-RELATED"/>
    <property type="match status" value="1"/>
</dbReference>
<dbReference type="EMBL" id="BMZB01000002">
    <property type="protein sequence ID" value="GGZ32674.1"/>
    <property type="molecule type" value="Genomic_DNA"/>
</dbReference>
<evidence type="ECO:0000259" key="1">
    <source>
        <dbReference type="Pfam" id="PF04773"/>
    </source>
</evidence>
<reference evidence="3" key="1">
    <citation type="journal article" date="2014" name="Int. J. Syst. Evol. Microbiol.">
        <title>Complete genome sequence of Corynebacterium casei LMG S-19264T (=DSM 44701T), isolated from a smear-ripened cheese.</title>
        <authorList>
            <consortium name="US DOE Joint Genome Institute (JGI-PGF)"/>
            <person name="Walter F."/>
            <person name="Albersmeier A."/>
            <person name="Kalinowski J."/>
            <person name="Ruckert C."/>
        </authorList>
    </citation>
    <scope>NUCLEOTIDE SEQUENCE</scope>
    <source>
        <strain evidence="3">KCTC 32296</strain>
    </source>
</reference>
<evidence type="ECO:0000313" key="3">
    <source>
        <dbReference type="EMBL" id="GGZ32674.1"/>
    </source>
</evidence>
<proteinExistence type="predicted"/>
<dbReference type="GO" id="GO:0016989">
    <property type="term" value="F:sigma factor antagonist activity"/>
    <property type="evidence" value="ECO:0007669"/>
    <property type="project" value="TreeGrafter"/>
</dbReference>
<evidence type="ECO:0000259" key="2">
    <source>
        <dbReference type="Pfam" id="PF16220"/>
    </source>
</evidence>
<name>A0A918Q471_9CAUL</name>
<comment type="caution">
    <text evidence="3">The sequence shown here is derived from an EMBL/GenBank/DDBJ whole genome shotgun (WGS) entry which is preliminary data.</text>
</comment>
<keyword evidence="4" id="KW-1185">Reference proteome</keyword>
<dbReference type="PIRSF" id="PIRSF018266">
    <property type="entry name" value="FecR"/>
    <property type="match status" value="1"/>
</dbReference>
<feature type="domain" description="FecR protein" evidence="1">
    <location>
        <begin position="105"/>
        <end position="196"/>
    </location>
</feature>
<reference evidence="3" key="2">
    <citation type="submission" date="2020-09" db="EMBL/GenBank/DDBJ databases">
        <authorList>
            <person name="Sun Q."/>
            <person name="Kim S."/>
        </authorList>
    </citation>
    <scope>NUCLEOTIDE SEQUENCE</scope>
    <source>
        <strain evidence="3">KCTC 32296</strain>
    </source>
</reference>
<feature type="domain" description="FecR N-terminal" evidence="2">
    <location>
        <begin position="20"/>
        <end position="61"/>
    </location>
</feature>
<dbReference type="Proteomes" id="UP000662572">
    <property type="component" value="Unassembled WGS sequence"/>
</dbReference>
<accession>A0A918Q471</accession>
<gene>
    <name evidence="3" type="ORF">GCM10011273_18570</name>
</gene>
<dbReference type="InterPro" id="IPR012373">
    <property type="entry name" value="Ferrdict_sens_TM"/>
</dbReference>